<dbReference type="OrthoDB" id="7029611at2"/>
<name>A0A562I1D7_9GAMM</name>
<dbReference type="Pfam" id="PF07331">
    <property type="entry name" value="TctB"/>
    <property type="match status" value="1"/>
</dbReference>
<keyword evidence="1" id="KW-0472">Membrane</keyword>
<keyword evidence="1" id="KW-1133">Transmembrane helix</keyword>
<evidence type="ECO:0000256" key="1">
    <source>
        <dbReference type="SAM" id="Phobius"/>
    </source>
</evidence>
<keyword evidence="1" id="KW-0812">Transmembrane</keyword>
<feature type="transmembrane region" description="Helical" evidence="1">
    <location>
        <begin position="12"/>
        <end position="31"/>
    </location>
</feature>
<dbReference type="Proteomes" id="UP000319627">
    <property type="component" value="Unassembled WGS sequence"/>
</dbReference>
<evidence type="ECO:0000313" key="4">
    <source>
        <dbReference type="Proteomes" id="UP000319627"/>
    </source>
</evidence>
<dbReference type="EMBL" id="VLKG01000007">
    <property type="protein sequence ID" value="TWH64820.1"/>
    <property type="molecule type" value="Genomic_DNA"/>
</dbReference>
<evidence type="ECO:0000259" key="2">
    <source>
        <dbReference type="Pfam" id="PF07331"/>
    </source>
</evidence>
<accession>A0A562I1D7</accession>
<dbReference type="RefSeq" id="WP_144571861.1">
    <property type="nucleotide sequence ID" value="NZ_VLKG01000007.1"/>
</dbReference>
<feature type="transmembrane region" description="Helical" evidence="1">
    <location>
        <begin position="43"/>
        <end position="64"/>
    </location>
</feature>
<dbReference type="InterPro" id="IPR009936">
    <property type="entry name" value="DUF1468"/>
</dbReference>
<evidence type="ECO:0000313" key="3">
    <source>
        <dbReference type="EMBL" id="TWH64820.1"/>
    </source>
</evidence>
<feature type="domain" description="DUF1468" evidence="2">
    <location>
        <begin position="12"/>
        <end position="149"/>
    </location>
</feature>
<dbReference type="AlphaFoldDB" id="A0A562I1D7"/>
<proteinExistence type="predicted"/>
<feature type="transmembrane region" description="Helical" evidence="1">
    <location>
        <begin position="125"/>
        <end position="151"/>
    </location>
</feature>
<sequence>MPIKVINTPDFVSGLLFLAAGISGIALGSSYAVGNAMRMGPGYFPLILGGALTLLGLVVLVRCLKLGVTEEDNLLASFRWRPALFVVLSVVVFGLLAQELGLLLATVVMTLVSGLARTEIHFPELLGLSVGLAAFGVAVFSFGLGLTLPILPVV</sequence>
<feature type="transmembrane region" description="Helical" evidence="1">
    <location>
        <begin position="84"/>
        <end position="113"/>
    </location>
</feature>
<comment type="caution">
    <text evidence="3">The sequence shown here is derived from an EMBL/GenBank/DDBJ whole genome shotgun (WGS) entry which is preliminary data.</text>
</comment>
<keyword evidence="4" id="KW-1185">Reference proteome</keyword>
<reference evidence="3 4" key="1">
    <citation type="submission" date="2019-07" db="EMBL/GenBank/DDBJ databases">
        <title>Genomic Encyclopedia of Type Strains, Phase I: the one thousand microbial genomes (KMG-I) project.</title>
        <authorList>
            <person name="Kyrpides N."/>
        </authorList>
    </citation>
    <scope>NUCLEOTIDE SEQUENCE [LARGE SCALE GENOMIC DNA]</scope>
    <source>
        <strain evidence="3 4">DSM 375</strain>
    </source>
</reference>
<organism evidence="3 4">
    <name type="scientific">Azomonas agilis</name>
    <dbReference type="NCBI Taxonomy" id="116849"/>
    <lineage>
        <taxon>Bacteria</taxon>
        <taxon>Pseudomonadati</taxon>
        <taxon>Pseudomonadota</taxon>
        <taxon>Gammaproteobacteria</taxon>
        <taxon>Pseudomonadales</taxon>
        <taxon>Pseudomonadaceae</taxon>
        <taxon>Azomonas</taxon>
    </lineage>
</organism>
<gene>
    <name evidence="3" type="ORF">LX59_02168</name>
</gene>
<protein>
    <submittedName>
        <fullName evidence="3">Tripartite tricarboxylate transporter TctB family protein</fullName>
    </submittedName>
</protein>